<evidence type="ECO:0000256" key="1">
    <source>
        <dbReference type="SAM" id="MobiDB-lite"/>
    </source>
</evidence>
<dbReference type="CDD" id="cd02440">
    <property type="entry name" value="AdoMet_MTases"/>
    <property type="match status" value="1"/>
</dbReference>
<dbReference type="InterPro" id="IPR029063">
    <property type="entry name" value="SAM-dependent_MTases_sf"/>
</dbReference>
<dbReference type="Proteomes" id="UP001447188">
    <property type="component" value="Unassembled WGS sequence"/>
</dbReference>
<dbReference type="Pfam" id="PF13649">
    <property type="entry name" value="Methyltransf_25"/>
    <property type="match status" value="1"/>
</dbReference>
<feature type="region of interest" description="Disordered" evidence="1">
    <location>
        <begin position="1"/>
        <end position="23"/>
    </location>
</feature>
<evidence type="ECO:0000259" key="2">
    <source>
        <dbReference type="Pfam" id="PF13649"/>
    </source>
</evidence>
<proteinExistence type="predicted"/>
<feature type="domain" description="Methyltransferase" evidence="2">
    <location>
        <begin position="83"/>
        <end position="180"/>
    </location>
</feature>
<evidence type="ECO:0000313" key="3">
    <source>
        <dbReference type="EMBL" id="KAL0639271.1"/>
    </source>
</evidence>
<protein>
    <recommendedName>
        <fullName evidence="2">Methyltransferase domain-containing protein</fullName>
    </recommendedName>
</protein>
<evidence type="ECO:0000313" key="4">
    <source>
        <dbReference type="Proteomes" id="UP001447188"/>
    </source>
</evidence>
<dbReference type="InterPro" id="IPR041698">
    <property type="entry name" value="Methyltransf_25"/>
</dbReference>
<reference evidence="3 4" key="1">
    <citation type="submission" date="2024-02" db="EMBL/GenBank/DDBJ databases">
        <title>Discinaceae phylogenomics.</title>
        <authorList>
            <person name="Dirks A.C."/>
            <person name="James T.Y."/>
        </authorList>
    </citation>
    <scope>NUCLEOTIDE SEQUENCE [LARGE SCALE GENOMIC DNA]</scope>
    <source>
        <strain evidence="3 4">ACD0624</strain>
    </source>
</reference>
<feature type="compositionally biased region" description="Polar residues" evidence="1">
    <location>
        <begin position="297"/>
        <end position="306"/>
    </location>
</feature>
<gene>
    <name evidence="3" type="ORF">Q9L58_001732</name>
</gene>
<comment type="caution">
    <text evidence="3">The sequence shown here is derived from an EMBL/GenBank/DDBJ whole genome shotgun (WGS) entry which is preliminary data.</text>
</comment>
<organism evidence="3 4">
    <name type="scientific">Discina gigas</name>
    <dbReference type="NCBI Taxonomy" id="1032678"/>
    <lineage>
        <taxon>Eukaryota</taxon>
        <taxon>Fungi</taxon>
        <taxon>Dikarya</taxon>
        <taxon>Ascomycota</taxon>
        <taxon>Pezizomycotina</taxon>
        <taxon>Pezizomycetes</taxon>
        <taxon>Pezizales</taxon>
        <taxon>Discinaceae</taxon>
        <taxon>Discina</taxon>
    </lineage>
</organism>
<feature type="compositionally biased region" description="Polar residues" evidence="1">
    <location>
        <begin position="1"/>
        <end position="11"/>
    </location>
</feature>
<dbReference type="Gene3D" id="3.40.50.150">
    <property type="entry name" value="Vaccinia Virus protein VP39"/>
    <property type="match status" value="1"/>
</dbReference>
<dbReference type="PANTHER" id="PTHR43591:SF105">
    <property type="entry name" value="METHYLTRANSFERASE DOMAIN-CONTAINING PROTEIN-RELATED"/>
    <property type="match status" value="1"/>
</dbReference>
<accession>A0ABR3GTL7</accession>
<dbReference type="SUPFAM" id="SSF53335">
    <property type="entry name" value="S-adenosyl-L-methionine-dependent methyltransferases"/>
    <property type="match status" value="1"/>
</dbReference>
<dbReference type="PANTHER" id="PTHR43591">
    <property type="entry name" value="METHYLTRANSFERASE"/>
    <property type="match status" value="1"/>
</dbReference>
<feature type="compositionally biased region" description="Low complexity" evidence="1">
    <location>
        <begin position="310"/>
        <end position="322"/>
    </location>
</feature>
<keyword evidence="4" id="KW-1185">Reference proteome</keyword>
<feature type="region of interest" description="Disordered" evidence="1">
    <location>
        <begin position="286"/>
        <end position="329"/>
    </location>
</feature>
<dbReference type="EMBL" id="JBBBZM010000013">
    <property type="protein sequence ID" value="KAL0639271.1"/>
    <property type="molecule type" value="Genomic_DNA"/>
</dbReference>
<sequence>MSSYDHPTSPTGARKTGAQPLPKQPIFATRHGRRFHADESINYYLPCDVRELGRQSLFHEVQREVYGGLYCAEFSDSNIPNKVLEIGCGTAIWSASVADEFVARGRSNVQFVGMDIVPVHAEMKGVNFKFVKHNFTVFPLPFSDGEFDYIFCREVSMATPVDDIYAEQMTECLRILKLGGTIELQCSDYSIRSLQRSSASYVPGSSAYMMIPTTQFANNAENPYIHSWNERITRMLTRFQRSPVPCTHIGPQLLMEEEVIGVRSRRVALPLDEIWWEGSDSDASTPHLAREKRISADVSSIESGSRNTRKTSLSITRRSSTSVGSLQSPLTEEEKAVRNLARLTFAQLIESLEPVLRETNGIPQDDWDRWYKDLMVNFFENGGLRGGECMEFGAWWGVKAKVG</sequence>
<name>A0ABR3GTL7_9PEZI</name>